<comment type="caution">
    <text evidence="1">The sequence shown here is derived from an EMBL/GenBank/DDBJ whole genome shotgun (WGS) entry which is preliminary data.</text>
</comment>
<dbReference type="SUPFAM" id="SSF144232">
    <property type="entry name" value="HIT/MYND zinc finger-like"/>
    <property type="match status" value="1"/>
</dbReference>
<proteinExistence type="predicted"/>
<name>A0A553IBX3_9PEZI</name>
<evidence type="ECO:0000313" key="1">
    <source>
        <dbReference type="EMBL" id="TRX97697.1"/>
    </source>
</evidence>
<organism evidence="1 2">
    <name type="scientific">Xylaria flabelliformis</name>
    <dbReference type="NCBI Taxonomy" id="2512241"/>
    <lineage>
        <taxon>Eukaryota</taxon>
        <taxon>Fungi</taxon>
        <taxon>Dikarya</taxon>
        <taxon>Ascomycota</taxon>
        <taxon>Pezizomycotina</taxon>
        <taxon>Sordariomycetes</taxon>
        <taxon>Xylariomycetidae</taxon>
        <taxon>Xylariales</taxon>
        <taxon>Xylariaceae</taxon>
        <taxon>Xylaria</taxon>
    </lineage>
</organism>
<dbReference type="AlphaFoldDB" id="A0A553IBX3"/>
<evidence type="ECO:0000313" key="2">
    <source>
        <dbReference type="Proteomes" id="UP000319160"/>
    </source>
</evidence>
<protein>
    <submittedName>
        <fullName evidence="1">Uncharacterized protein</fullName>
    </submittedName>
</protein>
<dbReference type="OrthoDB" id="432970at2759"/>
<reference evidence="2" key="1">
    <citation type="submission" date="2019-06" db="EMBL/GenBank/DDBJ databases">
        <title>Draft genome sequence of the griseofulvin-producing fungus Xylaria cubensis strain G536.</title>
        <authorList>
            <person name="Mead M.E."/>
            <person name="Raja H.A."/>
            <person name="Steenwyk J.L."/>
            <person name="Knowles S.L."/>
            <person name="Oberlies N.H."/>
            <person name="Rokas A."/>
        </authorList>
    </citation>
    <scope>NUCLEOTIDE SEQUENCE [LARGE SCALE GENOMIC DNA]</scope>
    <source>
        <strain evidence="2">G536</strain>
    </source>
</reference>
<keyword evidence="2" id="KW-1185">Reference proteome</keyword>
<dbReference type="Proteomes" id="UP000319160">
    <property type="component" value="Unassembled WGS sequence"/>
</dbReference>
<dbReference type="Gene3D" id="6.10.140.2220">
    <property type="match status" value="1"/>
</dbReference>
<sequence>MDSVEKFFKALADPEGTDEPDNQAAASQLSEALDVFLKDPPSQDPDYQYLVNHAHKGYKKGPATAAYFRQQLAQLALQKTFHRKDKSFKARQLKYHKWLACGMKNETWPFAKGKPPGCPSTTRIALLANPSSCAACHKTGANLRCPGCSFQDEKHVVEKTTYCNKKCLKDHYDTHKPICEGRVTVYRAAVLLEFIFMAMQEATYVYPLGKVYEKNGIVYLIDDSWDRAGMTGRPIFFPFPKHLVESADIHRAPMCKSMDLAFIQPKNVIRPVCQVSSGRALNLCLHRHIALKLTLTSEEKYVIDLTAAQFGWIEILAPWETWTELRVGKWRSETFKPATGELRAFVQQHNLESYQQEVRGMILRSVMQELNIALRAAPEHLSFDKVLKAHKEDWRKTEYEIMQMVRQRIYLLVTSEYHKPYFRLWLGPGPTFAAQLAREQASALKEVWMSGREFDRLKSSGADMKRIWADRVQTKFKRLEVKKDAGAA</sequence>
<accession>A0A553IBX3</accession>
<dbReference type="STRING" id="2512241.A0A553IBX3"/>
<gene>
    <name evidence="1" type="ORF">FHL15_001452</name>
</gene>
<dbReference type="EMBL" id="VFLP01000005">
    <property type="protein sequence ID" value="TRX97697.1"/>
    <property type="molecule type" value="Genomic_DNA"/>
</dbReference>